<dbReference type="EMBL" id="JAUESC010000388">
    <property type="protein sequence ID" value="KAK0572464.1"/>
    <property type="molecule type" value="Genomic_DNA"/>
</dbReference>
<dbReference type="Proteomes" id="UP001168877">
    <property type="component" value="Unassembled WGS sequence"/>
</dbReference>
<evidence type="ECO:0000313" key="2">
    <source>
        <dbReference type="EMBL" id="KAK0572464.1"/>
    </source>
</evidence>
<organism evidence="2 3">
    <name type="scientific">Acer saccharum</name>
    <name type="common">Sugar maple</name>
    <dbReference type="NCBI Taxonomy" id="4024"/>
    <lineage>
        <taxon>Eukaryota</taxon>
        <taxon>Viridiplantae</taxon>
        <taxon>Streptophyta</taxon>
        <taxon>Embryophyta</taxon>
        <taxon>Tracheophyta</taxon>
        <taxon>Spermatophyta</taxon>
        <taxon>Magnoliopsida</taxon>
        <taxon>eudicotyledons</taxon>
        <taxon>Gunneridae</taxon>
        <taxon>Pentapetalae</taxon>
        <taxon>rosids</taxon>
        <taxon>malvids</taxon>
        <taxon>Sapindales</taxon>
        <taxon>Sapindaceae</taxon>
        <taxon>Hippocastanoideae</taxon>
        <taxon>Acereae</taxon>
        <taxon>Acer</taxon>
    </lineage>
</organism>
<sequence length="957" mass="108251">MFVEVEFRIRQMPSASPLNERVHNNSPTLGPNPKTVHHEYDKTGTASDRFNWEDNYSNCLFSKSSKAEAEEVSFLGLVTDLQTIFENFDYNIPVHNMHPDSLKSVVYRPFVTCDDPKGVVECGTIRKSKSSSRKMEHKIDSSRKAKKKSDASLSYNKAEKKEEIVSEGITEEFHSPSSFQLLKVSRGAQKLNGMVDSWSKGKSYDGQSKDVGKDMLKGALDLQESLVMLGKLQEASQYKSWLKKKQKEMSKRGNNDQVGIESVNSYHFGDRNYQMEFQKPRLSADGASRDCYEELREVIRDSLARQNLLPKTQSEEMMGFHRRRLDSSSDIPSTSSSQSSITQTSNYSSTGSPLSFTAPEKKPKGPNLIAKLMGLEEIPANPLQSTLPKQKKDDKFSSQQRPMFDYDMPKVKKPQFVRQRDNPERKTLKEILETMHSTGILKSDSVNELQSCPYQSCDLHSKERLIGNMSPIVLIRPRCDQFLESEETFVPMSQEKGVQDTKLRLRKLKVKEELPSRTSDCKEGSLNSGKTNRKTEGEENVIKRLSKEGEKKRKDMIRILGEKEVKIKQKGCDKVISSGHVTHQPQKKEAIDKKDDKITKTMVGSRKPIQKEIVKSKNVSKSQDQAKVNAMKVRKPDNGSNATKNQILHRENSTLNAISNRTKQTVNSTSNDRKRPLVTRQKLVTEPTTANLTTENVVCREDDERISFADKEDSVPGGDNNTCVDQLPAEKDPDASGFQITESCNNSQRSLSEANMLTYKDEGEMEFFEEINDDINHIRPESKSFKTGTNLKSFLLSSLAFLSHAEELFDLNVDSHITLQTSGTNDFVISNERLSMDCANELMERRSLLNSKTSHPLLLTWLRNSRIHLSLEELLEEICDGVETLRSYTELGGEKLSTDSLYAVLERDIGCNGIVSGIWDLGWRNELSVDDTEKAVNDIEKLLLSGLINEILTELLL</sequence>
<evidence type="ECO:0000256" key="1">
    <source>
        <dbReference type="SAM" id="MobiDB-lite"/>
    </source>
</evidence>
<comment type="caution">
    <text evidence="2">The sequence shown here is derived from an EMBL/GenBank/DDBJ whole genome shotgun (WGS) entry which is preliminary data.</text>
</comment>
<feature type="region of interest" description="Disordered" evidence="1">
    <location>
        <begin position="127"/>
        <end position="154"/>
    </location>
</feature>
<protein>
    <recommendedName>
        <fullName evidence="4">DUF4378 domain-containing protein</fullName>
    </recommendedName>
</protein>
<feature type="region of interest" description="Disordered" evidence="1">
    <location>
        <begin position="514"/>
        <end position="539"/>
    </location>
</feature>
<proteinExistence type="predicted"/>
<dbReference type="PANTHER" id="PTHR34282">
    <property type="entry name" value="OS01G0228800 PROTEIN-RELATED"/>
    <property type="match status" value="1"/>
</dbReference>
<feature type="region of interest" description="Disordered" evidence="1">
    <location>
        <begin position="309"/>
        <end position="366"/>
    </location>
</feature>
<evidence type="ECO:0000313" key="3">
    <source>
        <dbReference type="Proteomes" id="UP001168877"/>
    </source>
</evidence>
<feature type="region of interest" description="Disordered" evidence="1">
    <location>
        <begin position="381"/>
        <end position="401"/>
    </location>
</feature>
<gene>
    <name evidence="2" type="ORF">LWI29_031851</name>
</gene>
<keyword evidence="3" id="KW-1185">Reference proteome</keyword>
<evidence type="ECO:0008006" key="4">
    <source>
        <dbReference type="Google" id="ProtNLM"/>
    </source>
</evidence>
<accession>A0AA39RFE6</accession>
<dbReference type="AlphaFoldDB" id="A0AA39RFE6"/>
<feature type="region of interest" description="Disordered" evidence="1">
    <location>
        <begin position="16"/>
        <end position="36"/>
    </location>
</feature>
<feature type="compositionally biased region" description="Basic and acidic residues" evidence="1">
    <location>
        <begin position="514"/>
        <end position="523"/>
    </location>
</feature>
<reference evidence="2" key="2">
    <citation type="submission" date="2023-06" db="EMBL/GenBank/DDBJ databases">
        <authorList>
            <person name="Swenson N.G."/>
            <person name="Wegrzyn J.L."/>
            <person name="Mcevoy S.L."/>
        </authorList>
    </citation>
    <scope>NUCLEOTIDE SEQUENCE</scope>
    <source>
        <strain evidence="2">NS2018</strain>
        <tissue evidence="2">Leaf</tissue>
    </source>
</reference>
<name>A0AA39RFE6_ACESA</name>
<feature type="compositionally biased region" description="Low complexity" evidence="1">
    <location>
        <begin position="328"/>
        <end position="350"/>
    </location>
</feature>
<feature type="compositionally biased region" description="Basic and acidic residues" evidence="1">
    <location>
        <begin position="133"/>
        <end position="143"/>
    </location>
</feature>
<dbReference type="PANTHER" id="PTHR34282:SF2">
    <property type="entry name" value="DUF3741 DOMAIN-CONTAINING PROTEIN"/>
    <property type="match status" value="1"/>
</dbReference>
<reference evidence="2" key="1">
    <citation type="journal article" date="2022" name="Plant J.">
        <title>Strategies of tolerance reflected in two North American maple genomes.</title>
        <authorList>
            <person name="McEvoy S.L."/>
            <person name="Sezen U.U."/>
            <person name="Trouern-Trend A."/>
            <person name="McMahon S.M."/>
            <person name="Schaberg P.G."/>
            <person name="Yang J."/>
            <person name="Wegrzyn J.L."/>
            <person name="Swenson N.G."/>
        </authorList>
    </citation>
    <scope>NUCLEOTIDE SEQUENCE</scope>
    <source>
        <strain evidence="2">NS2018</strain>
    </source>
</reference>